<keyword evidence="3" id="KW-0964">Secreted</keyword>
<gene>
    <name evidence="9" type="ORF">ILUMI_26058</name>
</gene>
<evidence type="ECO:0000256" key="7">
    <source>
        <dbReference type="PROSITE-ProRule" id="PRU00607"/>
    </source>
</evidence>
<evidence type="ECO:0000313" key="10">
    <source>
        <dbReference type="Proteomes" id="UP000801492"/>
    </source>
</evidence>
<evidence type="ECO:0000256" key="8">
    <source>
        <dbReference type="SAM" id="SignalP"/>
    </source>
</evidence>
<dbReference type="InterPro" id="IPR011697">
    <property type="entry name" value="Peptidase_C26"/>
</dbReference>
<feature type="active site" description="Nucleophile" evidence="6 7">
    <location>
        <position position="127"/>
    </location>
</feature>
<dbReference type="EMBL" id="VTPC01091025">
    <property type="protein sequence ID" value="KAF2880123.1"/>
    <property type="molecule type" value="Genomic_DNA"/>
</dbReference>
<name>A0A8K0FZB4_IGNLU</name>
<dbReference type="SUPFAM" id="SSF52317">
    <property type="entry name" value="Class I glutamine amidotransferase-like"/>
    <property type="match status" value="1"/>
</dbReference>
<dbReference type="Pfam" id="PF07722">
    <property type="entry name" value="Peptidase_C26"/>
    <property type="match status" value="1"/>
</dbReference>
<evidence type="ECO:0000256" key="2">
    <source>
        <dbReference type="ARBA" id="ARBA00011083"/>
    </source>
</evidence>
<evidence type="ECO:0000313" key="9">
    <source>
        <dbReference type="EMBL" id="KAF2880123.1"/>
    </source>
</evidence>
<dbReference type="Gene3D" id="3.40.50.880">
    <property type="match status" value="1"/>
</dbReference>
<sequence length="313" mass="36312">MKIIIISVVLCIVSFTASYTDVPIIGILSQETYSVQHLFPNEKYDSFIAASYVKLLESAGARVVPILIGQEKDYYKYIVQNTNGILFPGGATWFNQSDGFADAGQILYDLALERNINGDYYPIWGICLGMELLAQVAVQGKELRAHCLSKKESLPLEFRPDFNTSKTFRQAPRRIIKILGTLNVTYNYHQYCVTEKNFTSFGLDQDWRIVSTNKDVYGLEFISVFESKRYPFYGIQFHPEKNQYEFKPSLKIPHSKEAVEMSQYFANFFVEETRRNNHSFIDWETEKNALIYNYPTHYTGIKNSSYEQLYMFK</sequence>
<protein>
    <recommendedName>
        <fullName evidence="7">folate gamma-glutamyl hydrolase</fullName>
        <ecNumber evidence="7">3.4.19.9</ecNumber>
    </recommendedName>
</protein>
<dbReference type="AlphaFoldDB" id="A0A8K0FZB4"/>
<feature type="signal peptide" evidence="8">
    <location>
        <begin position="1"/>
        <end position="18"/>
    </location>
</feature>
<evidence type="ECO:0000256" key="6">
    <source>
        <dbReference type="PIRSR" id="PIRSR615527-1"/>
    </source>
</evidence>
<evidence type="ECO:0000256" key="3">
    <source>
        <dbReference type="ARBA" id="ARBA00022525"/>
    </source>
</evidence>
<dbReference type="InterPro" id="IPR015527">
    <property type="entry name" value="Pept_C26_g-glut_hydrolase"/>
</dbReference>
<feature type="active site" evidence="7">
    <location>
        <position position="238"/>
    </location>
</feature>
<feature type="chain" id="PRO_5035454323" description="folate gamma-glutamyl hydrolase" evidence="8">
    <location>
        <begin position="19"/>
        <end position="313"/>
    </location>
</feature>
<dbReference type="GO" id="GO:0034722">
    <property type="term" value="F:gamma-glutamyl-peptidase activity"/>
    <property type="evidence" value="ECO:0007669"/>
    <property type="project" value="UniProtKB-UniRule"/>
</dbReference>
<keyword evidence="4 8" id="KW-0732">Signal</keyword>
<comment type="caution">
    <text evidence="9">The sequence shown here is derived from an EMBL/GenBank/DDBJ whole genome shotgun (WGS) entry which is preliminary data.</text>
</comment>
<keyword evidence="10" id="KW-1185">Reference proteome</keyword>
<dbReference type="PROSITE" id="PS51275">
    <property type="entry name" value="PEPTIDASE_C26_GGH"/>
    <property type="match status" value="1"/>
</dbReference>
<dbReference type="FunFam" id="3.40.50.880:FF:000024">
    <property type="entry name" value="Folate gamma-glutamyl hydrolase"/>
    <property type="match status" value="1"/>
</dbReference>
<proteinExistence type="inferred from homology"/>
<dbReference type="GO" id="GO:0005576">
    <property type="term" value="C:extracellular region"/>
    <property type="evidence" value="ECO:0007669"/>
    <property type="project" value="UniProtKB-SubCell"/>
</dbReference>
<comment type="catalytic activity">
    <reaction evidence="7">
        <text>(6S)-5,6,7,8-tetrahydrofolyl-(gamma-L-Glu)(n) + (n-1) H2O = (6S)-5,6,7,8-tetrahydrofolate + (n-1) L-glutamate</text>
        <dbReference type="Rhea" id="RHEA:56784"/>
        <dbReference type="Rhea" id="RHEA-COMP:14738"/>
        <dbReference type="ChEBI" id="CHEBI:15377"/>
        <dbReference type="ChEBI" id="CHEBI:29985"/>
        <dbReference type="ChEBI" id="CHEBI:57453"/>
        <dbReference type="ChEBI" id="CHEBI:141005"/>
        <dbReference type="EC" id="3.4.19.9"/>
    </reaction>
</comment>
<dbReference type="GO" id="GO:0046900">
    <property type="term" value="P:tetrahydrofolylpolyglutamate metabolic process"/>
    <property type="evidence" value="ECO:0007669"/>
    <property type="project" value="TreeGrafter"/>
</dbReference>
<dbReference type="GO" id="GO:0005773">
    <property type="term" value="C:vacuole"/>
    <property type="evidence" value="ECO:0007669"/>
    <property type="project" value="TreeGrafter"/>
</dbReference>
<dbReference type="Proteomes" id="UP000801492">
    <property type="component" value="Unassembled WGS sequence"/>
</dbReference>
<reference evidence="9" key="1">
    <citation type="submission" date="2019-08" db="EMBL/GenBank/DDBJ databases">
        <title>The genome of the North American firefly Photinus pyralis.</title>
        <authorList>
            <consortium name="Photinus pyralis genome working group"/>
            <person name="Fallon T.R."/>
            <person name="Sander Lower S.E."/>
            <person name="Weng J.-K."/>
        </authorList>
    </citation>
    <scope>NUCLEOTIDE SEQUENCE</scope>
    <source>
        <strain evidence="9">TRF0915ILg1</strain>
        <tissue evidence="9">Whole body</tissue>
    </source>
</reference>
<evidence type="ECO:0000256" key="5">
    <source>
        <dbReference type="ARBA" id="ARBA00022801"/>
    </source>
</evidence>
<accession>A0A8K0FZB4</accession>
<dbReference type="OrthoDB" id="64220at2759"/>
<comment type="similarity">
    <text evidence="2">Belongs to the peptidase C26 family.</text>
</comment>
<comment type="subcellular location">
    <subcellularLocation>
        <location evidence="1">Secreted</location>
        <location evidence="1">Extracellular space</location>
    </subcellularLocation>
</comment>
<evidence type="ECO:0000256" key="1">
    <source>
        <dbReference type="ARBA" id="ARBA00004239"/>
    </source>
</evidence>
<dbReference type="PROSITE" id="PS51273">
    <property type="entry name" value="GATASE_TYPE_1"/>
    <property type="match status" value="1"/>
</dbReference>
<dbReference type="EC" id="3.4.19.9" evidence="7"/>
<evidence type="ECO:0000256" key="4">
    <source>
        <dbReference type="ARBA" id="ARBA00022729"/>
    </source>
</evidence>
<dbReference type="PANTHER" id="PTHR11315">
    <property type="entry name" value="PROTEASE FAMILY C26 GAMMA-GLUTAMYL HYDROLASE"/>
    <property type="match status" value="1"/>
</dbReference>
<keyword evidence="5 7" id="KW-0378">Hydrolase</keyword>
<organism evidence="9 10">
    <name type="scientific">Ignelater luminosus</name>
    <name type="common">Cucubano</name>
    <name type="synonym">Pyrophorus luminosus</name>
    <dbReference type="NCBI Taxonomy" id="2038154"/>
    <lineage>
        <taxon>Eukaryota</taxon>
        <taxon>Metazoa</taxon>
        <taxon>Ecdysozoa</taxon>
        <taxon>Arthropoda</taxon>
        <taxon>Hexapoda</taxon>
        <taxon>Insecta</taxon>
        <taxon>Pterygota</taxon>
        <taxon>Neoptera</taxon>
        <taxon>Endopterygota</taxon>
        <taxon>Coleoptera</taxon>
        <taxon>Polyphaga</taxon>
        <taxon>Elateriformia</taxon>
        <taxon>Elateroidea</taxon>
        <taxon>Elateridae</taxon>
        <taxon>Agrypninae</taxon>
        <taxon>Pyrophorini</taxon>
        <taxon>Ignelater</taxon>
    </lineage>
</organism>
<dbReference type="InterPro" id="IPR029062">
    <property type="entry name" value="Class_I_gatase-like"/>
</dbReference>
<feature type="active site" description="Proton donor" evidence="6">
    <location>
        <position position="238"/>
    </location>
</feature>
<dbReference type="PANTHER" id="PTHR11315:SF0">
    <property type="entry name" value="FOLATE GAMMA-GLUTAMYL HYDROLASE"/>
    <property type="match status" value="1"/>
</dbReference>